<dbReference type="InterPro" id="IPR013923">
    <property type="entry name" value="Autophagy-rel_prot_16_dom"/>
</dbReference>
<dbReference type="Pfam" id="PF08614">
    <property type="entry name" value="ATG16"/>
    <property type="match status" value="1"/>
</dbReference>
<name>A0A8J6DW42_GALPY</name>
<feature type="domain" description="Autophagy-related protein 16" evidence="1">
    <location>
        <begin position="68"/>
        <end position="155"/>
    </location>
</feature>
<evidence type="ECO:0000313" key="3">
    <source>
        <dbReference type="Proteomes" id="UP000700334"/>
    </source>
</evidence>
<dbReference type="OrthoDB" id="6262491at2759"/>
<dbReference type="PANTHER" id="PTHR19878:SF7">
    <property type="entry name" value="PROTEIN ATG16L2"/>
    <property type="match status" value="1"/>
</dbReference>
<dbReference type="EMBL" id="JAGFMF010011429">
    <property type="protein sequence ID" value="KAG8522849.1"/>
    <property type="molecule type" value="Genomic_DNA"/>
</dbReference>
<dbReference type="GO" id="GO:0000045">
    <property type="term" value="P:autophagosome assembly"/>
    <property type="evidence" value="ECO:0007669"/>
    <property type="project" value="InterPro"/>
</dbReference>
<protein>
    <submittedName>
        <fullName evidence="2">Autophagy-related protein 16-2</fullName>
    </submittedName>
</protein>
<accession>A0A8J6DW42</accession>
<evidence type="ECO:0000259" key="1">
    <source>
        <dbReference type="Pfam" id="PF08614"/>
    </source>
</evidence>
<reference evidence="2" key="1">
    <citation type="journal article" date="2021" name="Evol. Appl.">
        <title>The genome of the Pyrenean desman and the effects of bottlenecks and inbreeding on the genomic landscape of an endangered species.</title>
        <authorList>
            <person name="Escoda L."/>
            <person name="Castresana J."/>
        </authorList>
    </citation>
    <scope>NUCLEOTIDE SEQUENCE</scope>
    <source>
        <strain evidence="2">IBE-C5619</strain>
    </source>
</reference>
<sequence length="161" mass="17452">MRLAPGAARRPKVDAVGLDSAPPPSALVVVAALPRPRLAAPSSLCPRETAAMAGPGAVDTPATLWKRHIVRQLRQRDRTQKALFLELVPAYNRLLEKAELLTRVSEKLQPEPSDVTAHQSPWEELGLDSGQVPSPATLKAKWQGEEEGLRLLCGEVCWTGV</sequence>
<evidence type="ECO:0000313" key="2">
    <source>
        <dbReference type="EMBL" id="KAG8522849.1"/>
    </source>
</evidence>
<dbReference type="InterPro" id="IPR045160">
    <property type="entry name" value="ATG16"/>
</dbReference>
<proteinExistence type="predicted"/>
<keyword evidence="3" id="KW-1185">Reference proteome</keyword>
<dbReference type="AlphaFoldDB" id="A0A8J6DW42"/>
<dbReference type="Proteomes" id="UP000700334">
    <property type="component" value="Unassembled WGS sequence"/>
</dbReference>
<comment type="caution">
    <text evidence="2">The sequence shown here is derived from an EMBL/GenBank/DDBJ whole genome shotgun (WGS) entry which is preliminary data.</text>
</comment>
<gene>
    <name evidence="2" type="ORF">J0S82_010064</name>
</gene>
<organism evidence="2 3">
    <name type="scientific">Galemys pyrenaicus</name>
    <name type="common">Iberian desman</name>
    <name type="synonym">Pyrenean desman</name>
    <dbReference type="NCBI Taxonomy" id="202257"/>
    <lineage>
        <taxon>Eukaryota</taxon>
        <taxon>Metazoa</taxon>
        <taxon>Chordata</taxon>
        <taxon>Craniata</taxon>
        <taxon>Vertebrata</taxon>
        <taxon>Euteleostomi</taxon>
        <taxon>Mammalia</taxon>
        <taxon>Eutheria</taxon>
        <taxon>Laurasiatheria</taxon>
        <taxon>Eulipotyphla</taxon>
        <taxon>Talpidae</taxon>
        <taxon>Galemys</taxon>
    </lineage>
</organism>
<dbReference type="PANTHER" id="PTHR19878">
    <property type="entry name" value="AUTOPHAGY PROTEIN 16-LIKE"/>
    <property type="match status" value="1"/>
</dbReference>